<dbReference type="Pfam" id="PF00892">
    <property type="entry name" value="EamA"/>
    <property type="match status" value="2"/>
</dbReference>
<keyword evidence="9" id="KW-1185">Reference proteome</keyword>
<feature type="transmembrane region" description="Helical" evidence="6">
    <location>
        <begin position="40"/>
        <end position="58"/>
    </location>
</feature>
<feature type="transmembrane region" description="Helical" evidence="6">
    <location>
        <begin position="157"/>
        <end position="176"/>
    </location>
</feature>
<dbReference type="AlphaFoldDB" id="D5EFR5"/>
<dbReference type="SUPFAM" id="SSF103481">
    <property type="entry name" value="Multidrug resistance efflux transporter EmrE"/>
    <property type="match status" value="2"/>
</dbReference>
<evidence type="ECO:0000256" key="1">
    <source>
        <dbReference type="ARBA" id="ARBA00004651"/>
    </source>
</evidence>
<keyword evidence="3 6" id="KW-0812">Transmembrane</keyword>
<dbReference type="KEGG" id="aco:Amico_1276"/>
<feature type="transmembrane region" description="Helical" evidence="6">
    <location>
        <begin position="246"/>
        <end position="265"/>
    </location>
</feature>
<evidence type="ECO:0000259" key="7">
    <source>
        <dbReference type="Pfam" id="PF00892"/>
    </source>
</evidence>
<name>D5EFR5_AMICL</name>
<feature type="transmembrane region" description="Helical" evidence="6">
    <location>
        <begin position="99"/>
        <end position="117"/>
    </location>
</feature>
<feature type="transmembrane region" description="Helical" evidence="6">
    <location>
        <begin position="183"/>
        <end position="204"/>
    </location>
</feature>
<evidence type="ECO:0000313" key="9">
    <source>
        <dbReference type="Proteomes" id="UP000002366"/>
    </source>
</evidence>
<feature type="domain" description="EamA" evidence="7">
    <location>
        <begin position="14"/>
        <end position="141"/>
    </location>
</feature>
<dbReference type="eggNOG" id="COG0697">
    <property type="taxonomic scope" value="Bacteria"/>
</dbReference>
<evidence type="ECO:0000313" key="8">
    <source>
        <dbReference type="EMBL" id="ADE57397.1"/>
    </source>
</evidence>
<feature type="domain" description="EamA" evidence="7">
    <location>
        <begin position="154"/>
        <end position="287"/>
    </location>
</feature>
<dbReference type="PANTHER" id="PTHR42920:SF5">
    <property type="entry name" value="EAMA DOMAIN-CONTAINING PROTEIN"/>
    <property type="match status" value="1"/>
</dbReference>
<dbReference type="EMBL" id="CP001997">
    <property type="protein sequence ID" value="ADE57397.1"/>
    <property type="molecule type" value="Genomic_DNA"/>
</dbReference>
<evidence type="ECO:0000256" key="6">
    <source>
        <dbReference type="SAM" id="Phobius"/>
    </source>
</evidence>
<feature type="transmembrane region" description="Helical" evidence="6">
    <location>
        <begin position="7"/>
        <end position="28"/>
    </location>
</feature>
<reference evidence="8 9" key="1">
    <citation type="journal article" date="2010" name="Stand. Genomic Sci.">
        <title>Complete genome sequence of Aminobacterium colombiense type strain (ALA-1).</title>
        <authorList>
            <person name="Chertkov O."/>
            <person name="Sikorski J."/>
            <person name="Brambilla E."/>
            <person name="Lapidus A."/>
            <person name="Copeland A."/>
            <person name="Glavina Del Rio T."/>
            <person name="Nolan M."/>
            <person name="Lucas S."/>
            <person name="Tice H."/>
            <person name="Cheng J.F."/>
            <person name="Han C."/>
            <person name="Detter J.C."/>
            <person name="Bruce D."/>
            <person name="Tapia R."/>
            <person name="Goodwin L."/>
            <person name="Pitluck S."/>
            <person name="Liolios K."/>
            <person name="Ivanova N."/>
            <person name="Mavromatis K."/>
            <person name="Ovchinnikova G."/>
            <person name="Pati A."/>
            <person name="Chen A."/>
            <person name="Palaniappan K."/>
            <person name="Land M."/>
            <person name="Hauser L."/>
            <person name="Chang Y.J."/>
            <person name="Jeffries C.D."/>
            <person name="Spring S."/>
            <person name="Rohde M."/>
            <person name="Goker M."/>
            <person name="Bristow J."/>
            <person name="Eisen J.A."/>
            <person name="Markowitz V."/>
            <person name="Hugenholtz P."/>
            <person name="Kyrpides N.C."/>
            <person name="Klenk H.P."/>
        </authorList>
    </citation>
    <scope>NUCLEOTIDE SEQUENCE [LARGE SCALE GENOMIC DNA]</scope>
    <source>
        <strain evidence="9">DSM 12261 / ALA-1</strain>
    </source>
</reference>
<organism evidence="8 9">
    <name type="scientific">Aminobacterium colombiense (strain DSM 12261 / ALA-1)</name>
    <dbReference type="NCBI Taxonomy" id="572547"/>
    <lineage>
        <taxon>Bacteria</taxon>
        <taxon>Thermotogati</taxon>
        <taxon>Synergistota</taxon>
        <taxon>Synergistia</taxon>
        <taxon>Synergistales</taxon>
        <taxon>Aminobacteriaceae</taxon>
        <taxon>Aminobacterium</taxon>
    </lineage>
</organism>
<dbReference type="STRING" id="572547.Amico_1276"/>
<evidence type="ECO:0000256" key="2">
    <source>
        <dbReference type="ARBA" id="ARBA00022475"/>
    </source>
</evidence>
<dbReference type="InterPro" id="IPR051258">
    <property type="entry name" value="Diverse_Substrate_Transporter"/>
</dbReference>
<evidence type="ECO:0000256" key="4">
    <source>
        <dbReference type="ARBA" id="ARBA00022989"/>
    </source>
</evidence>
<dbReference type="RefSeq" id="WP_013048660.1">
    <property type="nucleotide sequence ID" value="NC_014011.1"/>
</dbReference>
<dbReference type="InterPro" id="IPR000620">
    <property type="entry name" value="EamA_dom"/>
</dbReference>
<feature type="transmembrane region" description="Helical" evidence="6">
    <location>
        <begin position="124"/>
        <end position="145"/>
    </location>
</feature>
<dbReference type="InterPro" id="IPR037185">
    <property type="entry name" value="EmrE-like"/>
</dbReference>
<keyword evidence="4 6" id="KW-1133">Transmembrane helix</keyword>
<dbReference type="Proteomes" id="UP000002366">
    <property type="component" value="Chromosome"/>
</dbReference>
<comment type="subcellular location">
    <subcellularLocation>
        <location evidence="1">Cell membrane</location>
        <topology evidence="1">Multi-pass membrane protein</topology>
    </subcellularLocation>
</comment>
<gene>
    <name evidence="8" type="ordered locus">Amico_1276</name>
</gene>
<evidence type="ECO:0000256" key="3">
    <source>
        <dbReference type="ARBA" id="ARBA00022692"/>
    </source>
</evidence>
<dbReference type="PANTHER" id="PTHR42920">
    <property type="entry name" value="OS03G0707200 PROTEIN-RELATED"/>
    <property type="match status" value="1"/>
</dbReference>
<feature type="transmembrane region" description="Helical" evidence="6">
    <location>
        <begin position="70"/>
        <end position="93"/>
    </location>
</feature>
<accession>D5EFR5</accession>
<protein>
    <recommendedName>
        <fullName evidence="7">EamA domain-containing protein</fullName>
    </recommendedName>
</protein>
<feature type="transmembrane region" description="Helical" evidence="6">
    <location>
        <begin position="216"/>
        <end position="234"/>
    </location>
</feature>
<feature type="transmembrane region" description="Helical" evidence="6">
    <location>
        <begin position="271"/>
        <end position="294"/>
    </location>
</feature>
<dbReference type="OrthoDB" id="9804865at2"/>
<dbReference type="HOGENOM" id="CLU_033863_21_3_0"/>
<dbReference type="GO" id="GO:0005886">
    <property type="term" value="C:plasma membrane"/>
    <property type="evidence" value="ECO:0007669"/>
    <property type="project" value="UniProtKB-SubCell"/>
</dbReference>
<evidence type="ECO:0000256" key="5">
    <source>
        <dbReference type="ARBA" id="ARBA00023136"/>
    </source>
</evidence>
<sequence>MPWLNRYKVLIADGALVLIALFWGVGFVAMKDALVSFSPFWLLALRFTASFILMAIIFKKRLRKLTAANLKAGLLIGVFLFLGFATQTIGLTFTSPGKQAFITATYVVIVPFLSWGLKKIFPGYLSFVASLICLAGMALLTLQGNGDTLSTFNKGDLLTFACAIFFACHILAIEMFASKMDPLVLATLQIGTTALLSFACALLFEEWPGSIASSAWWSIAFTVLFCTVFALSIQNAAQKFTPSTHAAILLSLESVFGALSSVLILGEVFTIPMVLGCFLILIAVLLTETGPTLLGKLQIIKTIFYL</sequence>
<proteinExistence type="predicted"/>
<keyword evidence="2" id="KW-1003">Cell membrane</keyword>
<keyword evidence="5 6" id="KW-0472">Membrane</keyword>